<name>A0A9D1P3A2_9FIRM</name>
<comment type="caution">
    <text evidence="3">The sequence shown here is derived from an EMBL/GenBank/DDBJ whole genome shotgun (WGS) entry which is preliminary data.</text>
</comment>
<evidence type="ECO:0000313" key="3">
    <source>
        <dbReference type="EMBL" id="HIV25176.1"/>
    </source>
</evidence>
<accession>A0A9D1P3A2</accession>
<reference evidence="3" key="2">
    <citation type="journal article" date="2021" name="PeerJ">
        <title>Extensive microbial diversity within the chicken gut microbiome revealed by metagenomics and culture.</title>
        <authorList>
            <person name="Gilroy R."/>
            <person name="Ravi A."/>
            <person name="Getino M."/>
            <person name="Pursley I."/>
            <person name="Horton D.L."/>
            <person name="Alikhan N.F."/>
            <person name="Baker D."/>
            <person name="Gharbi K."/>
            <person name="Hall N."/>
            <person name="Watson M."/>
            <person name="Adriaenssens E.M."/>
            <person name="Foster-Nyarko E."/>
            <person name="Jarju S."/>
            <person name="Secka A."/>
            <person name="Antonio M."/>
            <person name="Oren A."/>
            <person name="Chaudhuri R.R."/>
            <person name="La Ragione R."/>
            <person name="Hildebrand F."/>
            <person name="Pallen M.J."/>
        </authorList>
    </citation>
    <scope>NUCLEOTIDE SEQUENCE</scope>
    <source>
        <strain evidence="3">CHK188-20938</strain>
    </source>
</reference>
<dbReference type="EMBL" id="DVOO01000014">
    <property type="protein sequence ID" value="HIV25176.1"/>
    <property type="molecule type" value="Genomic_DNA"/>
</dbReference>
<dbReference type="InterPro" id="IPR006442">
    <property type="entry name" value="Antitoxin_Phd/YefM"/>
</dbReference>
<dbReference type="Pfam" id="PF02604">
    <property type="entry name" value="PhdYeFM_antitox"/>
    <property type="match status" value="1"/>
</dbReference>
<comment type="similarity">
    <text evidence="1 2">Belongs to the phD/YefM antitoxin family.</text>
</comment>
<evidence type="ECO:0000256" key="1">
    <source>
        <dbReference type="ARBA" id="ARBA00009981"/>
    </source>
</evidence>
<reference evidence="3" key="1">
    <citation type="submission" date="2020-10" db="EMBL/GenBank/DDBJ databases">
        <authorList>
            <person name="Gilroy R."/>
        </authorList>
    </citation>
    <scope>NUCLEOTIDE SEQUENCE</scope>
    <source>
        <strain evidence="3">CHK188-20938</strain>
    </source>
</reference>
<dbReference type="NCBIfam" id="TIGR01552">
    <property type="entry name" value="phd_fam"/>
    <property type="match status" value="1"/>
</dbReference>
<protein>
    <recommendedName>
        <fullName evidence="2">Antitoxin</fullName>
    </recommendedName>
</protein>
<evidence type="ECO:0000313" key="4">
    <source>
        <dbReference type="Proteomes" id="UP000824169"/>
    </source>
</evidence>
<dbReference type="InterPro" id="IPR036165">
    <property type="entry name" value="YefM-like_sf"/>
</dbReference>
<evidence type="ECO:0000256" key="2">
    <source>
        <dbReference type="RuleBase" id="RU362080"/>
    </source>
</evidence>
<gene>
    <name evidence="3" type="ORF">IAB71_05220</name>
</gene>
<comment type="function">
    <text evidence="2">Antitoxin component of a type II toxin-antitoxin (TA) system.</text>
</comment>
<dbReference type="AlphaFoldDB" id="A0A9D1P3A2"/>
<proteinExistence type="inferred from homology"/>
<dbReference type="Proteomes" id="UP000824169">
    <property type="component" value="Unassembled WGS sequence"/>
</dbReference>
<sequence length="87" mass="9836">MPNIRSSADLRNSYNEISTFCHEYAEPVFITKNGKGDLAVMSIEAYEQLAGRCELYGLLQEGMDDLAAGNTRLFSDAMAEIRSRRRR</sequence>
<dbReference type="SUPFAM" id="SSF143120">
    <property type="entry name" value="YefM-like"/>
    <property type="match status" value="1"/>
</dbReference>
<organism evidence="3 4">
    <name type="scientific">Candidatus Scatomonas pullistercoris</name>
    <dbReference type="NCBI Taxonomy" id="2840920"/>
    <lineage>
        <taxon>Bacteria</taxon>
        <taxon>Bacillati</taxon>
        <taxon>Bacillota</taxon>
        <taxon>Clostridia</taxon>
        <taxon>Lachnospirales</taxon>
        <taxon>Lachnospiraceae</taxon>
        <taxon>Lachnospiraceae incertae sedis</taxon>
        <taxon>Candidatus Scatomonas</taxon>
    </lineage>
</organism>